<organism evidence="3 4">
    <name type="scientific">Drosophila guanche</name>
    <name type="common">Fruit fly</name>
    <dbReference type="NCBI Taxonomy" id="7266"/>
    <lineage>
        <taxon>Eukaryota</taxon>
        <taxon>Metazoa</taxon>
        <taxon>Ecdysozoa</taxon>
        <taxon>Arthropoda</taxon>
        <taxon>Hexapoda</taxon>
        <taxon>Insecta</taxon>
        <taxon>Pterygota</taxon>
        <taxon>Neoptera</taxon>
        <taxon>Endopterygota</taxon>
        <taxon>Diptera</taxon>
        <taxon>Brachycera</taxon>
        <taxon>Muscomorpha</taxon>
        <taxon>Ephydroidea</taxon>
        <taxon>Drosophilidae</taxon>
        <taxon>Drosophila</taxon>
        <taxon>Sophophora</taxon>
    </lineage>
</organism>
<evidence type="ECO:0000256" key="2">
    <source>
        <dbReference type="SAM" id="Phobius"/>
    </source>
</evidence>
<feature type="transmembrane region" description="Helical" evidence="2">
    <location>
        <begin position="53"/>
        <end position="74"/>
    </location>
</feature>
<keyword evidence="4" id="KW-1185">Reference proteome</keyword>
<dbReference type="Proteomes" id="UP000268350">
    <property type="component" value="Unassembled WGS sequence"/>
</dbReference>
<accession>A0A3B0K6D0</accession>
<evidence type="ECO:0000313" key="3">
    <source>
        <dbReference type="EMBL" id="SPP83630.1"/>
    </source>
</evidence>
<protein>
    <submittedName>
        <fullName evidence="3">Uncharacterized protein</fullName>
    </submittedName>
</protein>
<keyword evidence="2" id="KW-0812">Transmembrane</keyword>
<keyword evidence="2" id="KW-1133">Transmembrane helix</keyword>
<reference evidence="4" key="1">
    <citation type="submission" date="2018-01" db="EMBL/GenBank/DDBJ databases">
        <authorList>
            <person name="Alioto T."/>
            <person name="Alioto T."/>
        </authorList>
    </citation>
    <scope>NUCLEOTIDE SEQUENCE [LARGE SCALE GENOMIC DNA]</scope>
</reference>
<dbReference type="STRING" id="7266.A0A3B0K6D0"/>
<dbReference type="EMBL" id="OUUW01000007">
    <property type="protein sequence ID" value="SPP83630.1"/>
    <property type="molecule type" value="Genomic_DNA"/>
</dbReference>
<proteinExistence type="predicted"/>
<feature type="region of interest" description="Disordered" evidence="1">
    <location>
        <begin position="283"/>
        <end position="319"/>
    </location>
</feature>
<evidence type="ECO:0000313" key="4">
    <source>
        <dbReference type="Proteomes" id="UP000268350"/>
    </source>
</evidence>
<dbReference type="OrthoDB" id="370884at2759"/>
<dbReference type="AlphaFoldDB" id="A0A3B0K6D0"/>
<gene>
    <name evidence="3" type="ORF">DGUA_6G018521</name>
</gene>
<evidence type="ECO:0000256" key="1">
    <source>
        <dbReference type="SAM" id="MobiDB-lite"/>
    </source>
</evidence>
<keyword evidence="2" id="KW-0472">Membrane</keyword>
<name>A0A3B0K6D0_DROGU</name>
<sequence>MANALFVLIVFLLQLNKDKLHIVWPLGIKTNITYIEETSEVHISKEYLQLEPIGLVFVFFFALILVIQFTAMLFHRFGTISHILASTELNFCKKKSEDLTQDQLIDKHAVEIVKNLQRLQGIDGDYDNDSGSGPDRIARRKTIQNLEKARQPRRQIGTLDVAFKKRFLKLTADAENNPATPILTRRLTMRAETIRALEVRKNSVMAERRKSAMQTLGAKNEYGITTGAPVNNNGGVPNQRSGRVSNAGISIKDVFNVNGIPPEQIYGSNGGGTINQGYEHVIDEDGDGNSLRLTTRNPHPHPQVSWGQNTSGGNTTGRL</sequence>
<feature type="compositionally biased region" description="Polar residues" evidence="1">
    <location>
        <begin position="305"/>
        <end position="319"/>
    </location>
</feature>